<dbReference type="SUPFAM" id="SSF102588">
    <property type="entry name" value="LmbE-like"/>
    <property type="match status" value="1"/>
</dbReference>
<dbReference type="GO" id="GO:0016811">
    <property type="term" value="F:hydrolase activity, acting on carbon-nitrogen (but not peptide) bonds, in linear amides"/>
    <property type="evidence" value="ECO:0007669"/>
    <property type="project" value="TreeGrafter"/>
</dbReference>
<dbReference type="InterPro" id="IPR003737">
    <property type="entry name" value="GlcNAc_PI_deacetylase-related"/>
</dbReference>
<dbReference type="InterPro" id="IPR024078">
    <property type="entry name" value="LmbE-like_dom_sf"/>
</dbReference>
<evidence type="ECO:0008006" key="2">
    <source>
        <dbReference type="Google" id="ProtNLM"/>
    </source>
</evidence>
<dbReference type="Pfam" id="PF02585">
    <property type="entry name" value="PIG-L"/>
    <property type="match status" value="1"/>
</dbReference>
<dbReference type="PANTHER" id="PTHR12993:SF11">
    <property type="entry name" value="N-ACETYLGLUCOSAMINYL-PHOSPHATIDYLINOSITOL DE-N-ACETYLASE"/>
    <property type="match status" value="1"/>
</dbReference>
<comment type="caution">
    <text evidence="1">The sequence shown here is derived from an EMBL/GenBank/DDBJ whole genome shotgun (WGS) entry which is preliminary data.</text>
</comment>
<dbReference type="EMBL" id="DSZT01000022">
    <property type="protein sequence ID" value="HGU41422.1"/>
    <property type="molecule type" value="Genomic_DNA"/>
</dbReference>
<dbReference type="Gene3D" id="3.40.50.10320">
    <property type="entry name" value="LmbE-like"/>
    <property type="match status" value="1"/>
</dbReference>
<reference evidence="1" key="1">
    <citation type="journal article" date="2020" name="mSystems">
        <title>Genome- and Community-Level Interaction Insights into Carbon Utilization and Element Cycling Functions of Hydrothermarchaeota in Hydrothermal Sediment.</title>
        <authorList>
            <person name="Zhou Z."/>
            <person name="Liu Y."/>
            <person name="Xu W."/>
            <person name="Pan J."/>
            <person name="Luo Z.H."/>
            <person name="Li M."/>
        </authorList>
    </citation>
    <scope>NUCLEOTIDE SEQUENCE [LARGE SCALE GENOMIC DNA]</scope>
    <source>
        <strain evidence="1">SpSt-604</strain>
    </source>
</reference>
<evidence type="ECO:0000313" key="1">
    <source>
        <dbReference type="EMBL" id="HGU41422.1"/>
    </source>
</evidence>
<gene>
    <name evidence="1" type="ORF">ENT72_00625</name>
</gene>
<accession>A0A7C4RX89</accession>
<proteinExistence type="predicted"/>
<dbReference type="AlphaFoldDB" id="A0A7C4RX89"/>
<dbReference type="PANTHER" id="PTHR12993">
    <property type="entry name" value="N-ACETYLGLUCOSAMINYL-PHOSPHATIDYLINOSITOL DE-N-ACETYLASE-RELATED"/>
    <property type="match status" value="1"/>
</dbReference>
<name>A0A7C4RX89_FERPE</name>
<sequence length="216" mass="24386">MITTLDSYLFIGAHPDDIEIWAGGLILRILSENPTAQVQCVVLTDGSAGYATAQERYEEAMNVTKMMKVNSYEFLNLKDGSLHFNNELPNIIANLIRKYKPDLLITHPRNDRHPDHAAVGTATDKALFLAMVTPEFLDYEPHFCKNVLRFVSDPFNSPKSKVYVDISKVYEQKKSVISNFKTQLGVLEPYLQLNGFYGGLMNCVAAEVFEPEVLMF</sequence>
<protein>
    <recommendedName>
        <fullName evidence="2">GlcNAc-PI de-N-acetylase</fullName>
    </recommendedName>
</protein>
<organism evidence="1">
    <name type="scientific">Fervidobacterium pennivorans</name>
    <dbReference type="NCBI Taxonomy" id="93466"/>
    <lineage>
        <taxon>Bacteria</taxon>
        <taxon>Thermotogati</taxon>
        <taxon>Thermotogota</taxon>
        <taxon>Thermotogae</taxon>
        <taxon>Thermotogales</taxon>
        <taxon>Fervidobacteriaceae</taxon>
        <taxon>Fervidobacterium</taxon>
    </lineage>
</organism>